<evidence type="ECO:0000256" key="2">
    <source>
        <dbReference type="PIRSR" id="PIRSR600246-3"/>
    </source>
</evidence>
<dbReference type="GO" id="GO:0005737">
    <property type="term" value="C:cytoplasm"/>
    <property type="evidence" value="ECO:0007669"/>
    <property type="project" value="TreeGrafter"/>
</dbReference>
<feature type="compositionally biased region" description="Basic and acidic residues" evidence="3">
    <location>
        <begin position="326"/>
        <end position="339"/>
    </location>
</feature>
<dbReference type="SUPFAM" id="SSF56235">
    <property type="entry name" value="N-terminal nucleophile aminohydrolases (Ntn hydrolases)"/>
    <property type="match status" value="1"/>
</dbReference>
<accession>A0A9P5C3U1</accession>
<feature type="region of interest" description="Disordered" evidence="3">
    <location>
        <begin position="415"/>
        <end position="444"/>
    </location>
</feature>
<dbReference type="GO" id="GO:0004298">
    <property type="term" value="F:threonine-type endopeptidase activity"/>
    <property type="evidence" value="ECO:0007669"/>
    <property type="project" value="InterPro"/>
</dbReference>
<feature type="compositionally biased region" description="Pro residues" evidence="3">
    <location>
        <begin position="425"/>
        <end position="438"/>
    </location>
</feature>
<dbReference type="Pfam" id="PF01112">
    <property type="entry name" value="Asparaginase_2"/>
    <property type="match status" value="2"/>
</dbReference>
<dbReference type="FunFam" id="3.60.20.30:FF:000007">
    <property type="entry name" value="Similar to threonine aspartase"/>
    <property type="match status" value="1"/>
</dbReference>
<evidence type="ECO:0008006" key="6">
    <source>
        <dbReference type="Google" id="ProtNLM"/>
    </source>
</evidence>
<evidence type="ECO:0000313" key="5">
    <source>
        <dbReference type="Proteomes" id="UP000758155"/>
    </source>
</evidence>
<feature type="site" description="Cleavage; by autolysis" evidence="2">
    <location>
        <begin position="448"/>
        <end position="449"/>
    </location>
</feature>
<dbReference type="InterPro" id="IPR000246">
    <property type="entry name" value="Peptidase_T2"/>
</dbReference>
<reference evidence="4" key="1">
    <citation type="submission" date="2019-04" db="EMBL/GenBank/DDBJ databases">
        <title>Sequencing of skin fungus with MAO and IRED activity.</title>
        <authorList>
            <person name="Marsaioli A.J."/>
            <person name="Bonatto J.M.C."/>
            <person name="Reis Junior O."/>
        </authorList>
    </citation>
    <scope>NUCLEOTIDE SEQUENCE</scope>
    <source>
        <strain evidence="4">28M1</strain>
    </source>
</reference>
<comment type="caution">
    <text evidence="4">The sequence shown here is derived from an EMBL/GenBank/DDBJ whole genome shotgun (WGS) entry which is preliminary data.</text>
</comment>
<sequence length="644" mass="69347">MSASTRGYDGAYPADHFVRKATRSPPPPEEPCAIYVHAGAGYHSHQNERIHLEACNDAAAIGMCIMKNGGSSIDAVEAAIKLLEDREITNAGYGSNLAMDGVVECDASIVDHFGRSGAVGAVAQIKNPISLARMVYEHTSKPLTLRRVPPNLLCAQGATEFAVEQGMPIVPHDCLVSEAAKERWIRWRNDLRNAEKKAKKAGQHPSSYRLRADVAPEDEIKHTQIRQRHMNAMLRQHPSLLQPLSPEPYEESLYCSTENTSSTPSEPTAQSGLSSGSWLSDDRIPSPEKAVPPPVHPERGPPSIAESSRSAYINSTQKVPTLGQFRGDRSTTSEQIAKDDEMEDVPRLVVNVSSTRKVWGDGSGEESDSTSTTTANTPQLTAPPSPSVSDDDLDLLNIPMDEELSTRIKNTAEYAKQDGRWIPVPNGPRPTPENPLPPSEDKPDHVTDTVGAIAIDSWGRIACGASSGGIGMKYRGRVGPAALVGVGAAVVPLDPDDSEQASVATVTSGTGEHMATTMAATTCAERLYQSVKKQKGGEYTEVTEDEALRAMIENEFMGHASVKQSNSAGAIGILGVKKTRYGIMLFYGHNTDSFALASMSSDDDVPKCTMSRSNGNGQIAQGGRIMPYKTRKRAKVVPRQRQVG</sequence>
<dbReference type="PANTHER" id="PTHR10188">
    <property type="entry name" value="L-ASPARAGINASE"/>
    <property type="match status" value="1"/>
</dbReference>
<dbReference type="InterPro" id="IPR029055">
    <property type="entry name" value="Ntn_hydrolases_N"/>
</dbReference>
<organism evidence="4 5">
    <name type="scientific">Didymella heteroderae</name>
    <dbReference type="NCBI Taxonomy" id="1769908"/>
    <lineage>
        <taxon>Eukaryota</taxon>
        <taxon>Fungi</taxon>
        <taxon>Dikarya</taxon>
        <taxon>Ascomycota</taxon>
        <taxon>Pezizomycotina</taxon>
        <taxon>Dothideomycetes</taxon>
        <taxon>Pleosporomycetidae</taxon>
        <taxon>Pleosporales</taxon>
        <taxon>Pleosporineae</taxon>
        <taxon>Didymellaceae</taxon>
        <taxon>Didymella</taxon>
    </lineage>
</organism>
<name>A0A9P5C3U1_9PLEO</name>
<dbReference type="InterPro" id="IPR037464">
    <property type="entry name" value="Taspase1"/>
</dbReference>
<keyword evidence="5" id="KW-1185">Reference proteome</keyword>
<proteinExistence type="predicted"/>
<gene>
    <name evidence="4" type="ORF">E8E12_005048</name>
</gene>
<dbReference type="OrthoDB" id="77601at2759"/>
<evidence type="ECO:0000256" key="1">
    <source>
        <dbReference type="PIRSR" id="PIRSR600246-1"/>
    </source>
</evidence>
<feature type="active site" description="Nucleophile" evidence="1">
    <location>
        <position position="449"/>
    </location>
</feature>
<feature type="compositionally biased region" description="Low complexity" evidence="3">
    <location>
        <begin position="256"/>
        <end position="279"/>
    </location>
</feature>
<feature type="region of interest" description="Disordered" evidence="3">
    <location>
        <begin position="241"/>
        <end position="344"/>
    </location>
</feature>
<dbReference type="Proteomes" id="UP000758155">
    <property type="component" value="Unassembled WGS sequence"/>
</dbReference>
<dbReference type="PANTHER" id="PTHR10188:SF8">
    <property type="entry name" value="THREONINE ASPARTASE 1"/>
    <property type="match status" value="1"/>
</dbReference>
<dbReference type="EMBL" id="SWKV01000012">
    <property type="protein sequence ID" value="KAF3043403.1"/>
    <property type="molecule type" value="Genomic_DNA"/>
</dbReference>
<evidence type="ECO:0000313" key="4">
    <source>
        <dbReference type="EMBL" id="KAF3043403.1"/>
    </source>
</evidence>
<protein>
    <recommendedName>
        <fullName evidence="6">N-terminal nucleophile aminohydrolase</fullName>
    </recommendedName>
</protein>
<dbReference type="GO" id="GO:0051604">
    <property type="term" value="P:protein maturation"/>
    <property type="evidence" value="ECO:0007669"/>
    <property type="project" value="TreeGrafter"/>
</dbReference>
<dbReference type="CDD" id="cd04514">
    <property type="entry name" value="Taspase1_like"/>
    <property type="match status" value="2"/>
</dbReference>
<dbReference type="AlphaFoldDB" id="A0A9P5C3U1"/>
<dbReference type="Gene3D" id="3.60.20.30">
    <property type="entry name" value="(Glycosyl)asparaginase"/>
    <property type="match status" value="1"/>
</dbReference>
<evidence type="ECO:0000256" key="3">
    <source>
        <dbReference type="SAM" id="MobiDB-lite"/>
    </source>
</evidence>
<feature type="region of interest" description="Disordered" evidence="3">
    <location>
        <begin position="356"/>
        <end position="393"/>
    </location>
</feature>
<feature type="compositionally biased region" description="Polar residues" evidence="3">
    <location>
        <begin position="305"/>
        <end position="319"/>
    </location>
</feature>